<organism evidence="1 2">
    <name type="scientific">Roseospira navarrensis</name>
    <dbReference type="NCBI Taxonomy" id="140058"/>
    <lineage>
        <taxon>Bacteria</taxon>
        <taxon>Pseudomonadati</taxon>
        <taxon>Pseudomonadota</taxon>
        <taxon>Alphaproteobacteria</taxon>
        <taxon>Rhodospirillales</taxon>
        <taxon>Rhodospirillaceae</taxon>
        <taxon>Roseospira</taxon>
    </lineage>
</organism>
<dbReference type="EMBL" id="WIVE01000100">
    <property type="protein sequence ID" value="MQX38427.1"/>
    <property type="molecule type" value="Genomic_DNA"/>
</dbReference>
<evidence type="ECO:0000313" key="1">
    <source>
        <dbReference type="EMBL" id="MQX38427.1"/>
    </source>
</evidence>
<comment type="caution">
    <text evidence="1">The sequence shown here is derived from an EMBL/GenBank/DDBJ whole genome shotgun (WGS) entry which is preliminary data.</text>
</comment>
<protein>
    <submittedName>
        <fullName evidence="1">Uncharacterized protein</fullName>
    </submittedName>
</protein>
<dbReference type="RefSeq" id="WP_153346889.1">
    <property type="nucleotide sequence ID" value="NZ_WIVE01000100.1"/>
</dbReference>
<sequence>MQEDEAEIHFERLARTLSDGGLSWIVEDVKAAISLGNIVEKEARTGKMKVDAESGKYRVASGRKREKMIATIPYTEVEKLRLLVDAAANSLREIGLRAYPFESGTTSCGDRWPETA</sequence>
<dbReference type="OrthoDB" id="8081239at2"/>
<reference evidence="1 2" key="1">
    <citation type="submission" date="2019-10" db="EMBL/GenBank/DDBJ databases">
        <title>Draft whole-genome sequence of the purple nonsulfur photosynthetic bacterium Roseospira navarrensis DSM 15114.</title>
        <authorList>
            <person name="Kyndt J.A."/>
            <person name="Meyer T.E."/>
        </authorList>
    </citation>
    <scope>NUCLEOTIDE SEQUENCE [LARGE SCALE GENOMIC DNA]</scope>
    <source>
        <strain evidence="1 2">DSM 15114</strain>
    </source>
</reference>
<name>A0A7X1ZHF4_9PROT</name>
<accession>A0A7X1ZHF4</accession>
<evidence type="ECO:0000313" key="2">
    <source>
        <dbReference type="Proteomes" id="UP000434582"/>
    </source>
</evidence>
<proteinExistence type="predicted"/>
<dbReference type="AlphaFoldDB" id="A0A7X1ZHF4"/>
<dbReference type="Proteomes" id="UP000434582">
    <property type="component" value="Unassembled WGS sequence"/>
</dbReference>
<gene>
    <name evidence="1" type="ORF">GHC57_18070</name>
</gene>
<keyword evidence="2" id="KW-1185">Reference proteome</keyword>